<dbReference type="PROSITE" id="PS50404">
    <property type="entry name" value="GST_NTER"/>
    <property type="match status" value="1"/>
</dbReference>
<accession>A0A2U3DZI6</accession>
<dbReference type="InterPro" id="IPR004045">
    <property type="entry name" value="Glutathione_S-Trfase_N"/>
</dbReference>
<dbReference type="InterPro" id="IPR004046">
    <property type="entry name" value="GST_C"/>
</dbReference>
<name>A0A2U3DZI6_PURLI</name>
<evidence type="ECO:0000313" key="6">
    <source>
        <dbReference type="Proteomes" id="UP000245956"/>
    </source>
</evidence>
<evidence type="ECO:0000313" key="5">
    <source>
        <dbReference type="EMBL" id="PWI67653.1"/>
    </source>
</evidence>
<dbReference type="OrthoDB" id="2309723at2759"/>
<dbReference type="PROSITE" id="PS50405">
    <property type="entry name" value="GST_CTER"/>
    <property type="match status" value="1"/>
</dbReference>
<dbReference type="Proteomes" id="UP000245956">
    <property type="component" value="Unassembled WGS sequence"/>
</dbReference>
<sequence>MPSPLTLYSHRFGPNPWKTVVVMLELGIPNETIYLELGNGKNGVQSPEFLLKNPAGRVPLIRDPNTGVLLAESNAITQYLTEHYDPERTLTFDTEPEKHLINQWLMFQGASQGPIYAQTLQAARKGNSVAVEHLQGIVKRTLGTLNDALQDKKYLVGNKCTISDLSFLNWDLLLDRVLAGDPEAASAEQREALFAHWASWHNRILQRPSVQTAIEMQRAAIAAGEA</sequence>
<protein>
    <recommendedName>
        <fullName evidence="8">Glutathione S-transferase</fullName>
    </recommendedName>
</protein>
<dbReference type="Pfam" id="PF14497">
    <property type="entry name" value="GST_C_3"/>
    <property type="match status" value="1"/>
</dbReference>
<feature type="domain" description="GST C-terminal" evidence="3">
    <location>
        <begin position="94"/>
        <end position="223"/>
    </location>
</feature>
<reference evidence="5" key="1">
    <citation type="submission" date="2015-05" db="EMBL/GenBank/DDBJ databases">
        <authorList>
            <person name="Wang D.B."/>
            <person name="Wang M."/>
        </authorList>
    </citation>
    <scope>NUCLEOTIDE SEQUENCE</scope>
    <source>
        <strain evidence="5">36-1</strain>
    </source>
</reference>
<dbReference type="InterPro" id="IPR010987">
    <property type="entry name" value="Glutathione-S-Trfase_C-like"/>
</dbReference>
<evidence type="ECO:0000259" key="3">
    <source>
        <dbReference type="PROSITE" id="PS50405"/>
    </source>
</evidence>
<dbReference type="InterPro" id="IPR036249">
    <property type="entry name" value="Thioredoxin-like_sf"/>
</dbReference>
<dbReference type="SUPFAM" id="SSF52833">
    <property type="entry name" value="Thioredoxin-like"/>
    <property type="match status" value="1"/>
</dbReference>
<dbReference type="Pfam" id="PF02798">
    <property type="entry name" value="GST_N"/>
    <property type="match status" value="1"/>
</dbReference>
<evidence type="ECO:0000256" key="1">
    <source>
        <dbReference type="ARBA" id="ARBA00007409"/>
    </source>
</evidence>
<evidence type="ECO:0000259" key="2">
    <source>
        <dbReference type="PROSITE" id="PS50404"/>
    </source>
</evidence>
<gene>
    <name evidence="5" type="ORF">PCL_02574</name>
    <name evidence="4" type="ORF">Purlil1_10136</name>
</gene>
<dbReference type="EMBL" id="JAWRVI010000049">
    <property type="protein sequence ID" value="KAK4084916.1"/>
    <property type="molecule type" value="Genomic_DNA"/>
</dbReference>
<evidence type="ECO:0008006" key="8">
    <source>
        <dbReference type="Google" id="ProtNLM"/>
    </source>
</evidence>
<dbReference type="PANTHER" id="PTHR44051:SF3">
    <property type="entry name" value="TRANSCRIPTIONAL REGULATOR URE2"/>
    <property type="match status" value="1"/>
</dbReference>
<comment type="similarity">
    <text evidence="1">Belongs to the GST superfamily.</text>
</comment>
<reference evidence="4" key="3">
    <citation type="submission" date="2023-11" db="EMBL/GenBank/DDBJ databases">
        <authorList>
            <person name="Beijen E."/>
            <person name="Ohm R.A."/>
        </authorList>
    </citation>
    <scope>NUCLEOTIDE SEQUENCE</scope>
    <source>
        <strain evidence="4">CBS 150709</strain>
    </source>
</reference>
<keyword evidence="7" id="KW-1185">Reference proteome</keyword>
<dbReference type="SFLD" id="SFLDG00358">
    <property type="entry name" value="Main_(cytGST)"/>
    <property type="match status" value="1"/>
</dbReference>
<dbReference type="AlphaFoldDB" id="A0A2U3DZI6"/>
<dbReference type="Gene3D" id="1.20.1050.130">
    <property type="match status" value="1"/>
</dbReference>
<reference evidence="4 7" key="4">
    <citation type="journal article" date="2024" name="Microbiol. Resour. Announc.">
        <title>Genome annotations for the ascomycete fungi Trichoderma harzianum, Trichoderma aggressivum, and Purpureocillium lilacinum.</title>
        <authorList>
            <person name="Beijen E.P.W."/>
            <person name="Ohm R.A."/>
        </authorList>
    </citation>
    <scope>NUCLEOTIDE SEQUENCE [LARGE SCALE GENOMIC DNA]</scope>
    <source>
        <strain evidence="4 7">CBS 150709</strain>
    </source>
</reference>
<evidence type="ECO:0000313" key="7">
    <source>
        <dbReference type="Proteomes" id="UP001287286"/>
    </source>
</evidence>
<feature type="domain" description="GST N-terminal" evidence="2">
    <location>
        <begin position="3"/>
        <end position="88"/>
    </location>
</feature>
<dbReference type="Proteomes" id="UP001287286">
    <property type="component" value="Unassembled WGS sequence"/>
</dbReference>
<proteinExistence type="inferred from homology"/>
<organism evidence="5 6">
    <name type="scientific">Purpureocillium lilacinum</name>
    <name type="common">Paecilomyces lilacinus</name>
    <dbReference type="NCBI Taxonomy" id="33203"/>
    <lineage>
        <taxon>Eukaryota</taxon>
        <taxon>Fungi</taxon>
        <taxon>Dikarya</taxon>
        <taxon>Ascomycota</taxon>
        <taxon>Pezizomycotina</taxon>
        <taxon>Sordariomycetes</taxon>
        <taxon>Hypocreomycetidae</taxon>
        <taxon>Hypocreales</taxon>
        <taxon>Ophiocordycipitaceae</taxon>
        <taxon>Purpureocillium</taxon>
    </lineage>
</organism>
<evidence type="ECO:0000313" key="4">
    <source>
        <dbReference type="EMBL" id="KAK4084916.1"/>
    </source>
</evidence>
<dbReference type="InterPro" id="IPR040079">
    <property type="entry name" value="Glutathione_S-Trfase"/>
</dbReference>
<dbReference type="EMBL" id="LCWV01000017">
    <property type="protein sequence ID" value="PWI67653.1"/>
    <property type="molecule type" value="Genomic_DNA"/>
</dbReference>
<dbReference type="SUPFAM" id="SSF47616">
    <property type="entry name" value="GST C-terminal domain-like"/>
    <property type="match status" value="1"/>
</dbReference>
<reference evidence="5 6" key="2">
    <citation type="journal article" date="2016" name="Front. Microbiol.">
        <title>Genome and transcriptome sequences reveal the specific parasitism of the nematophagous Purpureocillium lilacinum 36-1.</title>
        <authorList>
            <person name="Xie J."/>
            <person name="Li S."/>
            <person name="Mo C."/>
            <person name="Xiao X."/>
            <person name="Peng D."/>
            <person name="Wang G."/>
            <person name="Xiao Y."/>
        </authorList>
    </citation>
    <scope>NUCLEOTIDE SEQUENCE [LARGE SCALE GENOMIC DNA]</scope>
    <source>
        <strain evidence="5 6">36-1</strain>
    </source>
</reference>
<dbReference type="PANTHER" id="PTHR44051">
    <property type="entry name" value="GLUTATHIONE S-TRANSFERASE-RELATED"/>
    <property type="match status" value="1"/>
</dbReference>
<dbReference type="InterPro" id="IPR036282">
    <property type="entry name" value="Glutathione-S-Trfase_C_sf"/>
</dbReference>
<comment type="caution">
    <text evidence="5">The sequence shown here is derived from an EMBL/GenBank/DDBJ whole genome shotgun (WGS) entry which is preliminary data.</text>
</comment>
<dbReference type="SFLD" id="SFLDS00019">
    <property type="entry name" value="Glutathione_Transferase_(cytos"/>
    <property type="match status" value="1"/>
</dbReference>